<keyword evidence="3" id="KW-0028">Amino-acid biosynthesis</keyword>
<dbReference type="PIRSF" id="PIRSF001434">
    <property type="entry name" value="CGS"/>
    <property type="match status" value="1"/>
</dbReference>
<comment type="catalytic activity">
    <reaction evidence="3">
        <text>O-succinyl-L-homoserine + hydrogen sulfide = L-homocysteine + succinate</text>
        <dbReference type="Rhea" id="RHEA:27826"/>
        <dbReference type="ChEBI" id="CHEBI:29919"/>
        <dbReference type="ChEBI" id="CHEBI:30031"/>
        <dbReference type="ChEBI" id="CHEBI:57661"/>
        <dbReference type="ChEBI" id="CHEBI:58199"/>
    </reaction>
</comment>
<dbReference type="SUPFAM" id="SSF53383">
    <property type="entry name" value="PLP-dependent transferases"/>
    <property type="match status" value="1"/>
</dbReference>
<dbReference type="GO" id="GO:0030170">
    <property type="term" value="F:pyridoxal phosphate binding"/>
    <property type="evidence" value="ECO:0007669"/>
    <property type="project" value="UniProtKB-UniRule"/>
</dbReference>
<dbReference type="FunFam" id="3.40.640.10:FF:000046">
    <property type="entry name" value="Cystathionine gamma-lyase"/>
    <property type="match status" value="1"/>
</dbReference>
<comment type="caution">
    <text evidence="6">The sequence shown here is derived from an EMBL/GenBank/DDBJ whole genome shotgun (WGS) entry which is preliminary data.</text>
</comment>
<dbReference type="InterPro" id="IPR015424">
    <property type="entry name" value="PyrdxlP-dep_Trfase"/>
</dbReference>
<dbReference type="InterPro" id="IPR006234">
    <property type="entry name" value="O-succ-hSer_sulfhydrylase"/>
</dbReference>
<dbReference type="GO" id="GO:0016846">
    <property type="term" value="F:carbon-sulfur lyase activity"/>
    <property type="evidence" value="ECO:0007669"/>
    <property type="project" value="TreeGrafter"/>
</dbReference>
<keyword evidence="2 3" id="KW-0663">Pyridoxal phosphate</keyword>
<feature type="modified residue" description="N6-(pyridoxal phosphate)lysine" evidence="3 4">
    <location>
        <position position="205"/>
    </location>
</feature>
<dbReference type="Gene3D" id="3.40.640.10">
    <property type="entry name" value="Type I PLP-dependent aspartate aminotransferase-like (Major domain)"/>
    <property type="match status" value="1"/>
</dbReference>
<comment type="subunit">
    <text evidence="3">Homotetramer.</text>
</comment>
<dbReference type="RefSeq" id="WP_246100506.1">
    <property type="nucleotide sequence ID" value="NZ_VJNB01000001.1"/>
</dbReference>
<dbReference type="PANTHER" id="PTHR11808:SF80">
    <property type="entry name" value="CYSTATHIONINE GAMMA-LYASE"/>
    <property type="match status" value="1"/>
</dbReference>
<keyword evidence="3 6" id="KW-0808">Transferase</keyword>
<evidence type="ECO:0000256" key="1">
    <source>
        <dbReference type="ARBA" id="ARBA00001933"/>
    </source>
</evidence>
<dbReference type="Proteomes" id="UP000315736">
    <property type="component" value="Unassembled WGS sequence"/>
</dbReference>
<dbReference type="GO" id="GO:0019346">
    <property type="term" value="P:transsulfuration"/>
    <property type="evidence" value="ECO:0007669"/>
    <property type="project" value="InterPro"/>
</dbReference>
<evidence type="ECO:0000313" key="7">
    <source>
        <dbReference type="Proteomes" id="UP000315736"/>
    </source>
</evidence>
<dbReference type="InterPro" id="IPR015421">
    <property type="entry name" value="PyrdxlP-dep_Trfase_major"/>
</dbReference>
<dbReference type="UniPathway" id="UPA00051">
    <property type="reaction ID" value="UER00449"/>
</dbReference>
<name>A0A554WD16_9BURK</name>
<dbReference type="InterPro" id="IPR054542">
    <property type="entry name" value="Cys_met_metab_PP"/>
</dbReference>
<dbReference type="CDD" id="cd00614">
    <property type="entry name" value="CGS_like"/>
    <property type="match status" value="1"/>
</dbReference>
<comment type="cofactor">
    <cofactor evidence="1 3 5">
        <name>pyridoxal 5'-phosphate</name>
        <dbReference type="ChEBI" id="CHEBI:597326"/>
    </cofactor>
</comment>
<sequence>MALHPETAAVRVAVPRSPYGENAEALFLTSGYVQPSAEAAAARFAGDEDGYTYGRYGNPTTASFEQRLAALEGTEAAIATSSGMAAILMLALGLLQAGDHVVCSRSMFGATIKLIGSDLAKFGVQATFVPQTDLDAWRAAVTPRTRLLLAETPTNPLTEVCDIAALADIAHAAGAWLAVDNCFATPALQRPAEFGADIVIHSGTKFLDGQGRVMAGALCASRALVEEKFLPVLRSAGMTLAPFNAWVVLKGLETLHLRVRAQSATALALAQWLQAHPAVARVHYPGLPGHPQHALAMRQQGGCGGAIVAFEVKATGPEEGRARAFAVLDALRLASLSTNLGDTKTLCSHPASTSHGRLTEAQRQDAGITQALIRVSVGLEHLDDLTADLARGLDALV</sequence>
<comment type="function">
    <text evidence="3">Catalyzes the formation of L-homocysteine from O-succinyl-L-homoserine (OSHS) and hydrogen sulfide.</text>
</comment>
<dbReference type="PANTHER" id="PTHR11808">
    <property type="entry name" value="TRANS-SULFURATION ENZYME FAMILY MEMBER"/>
    <property type="match status" value="1"/>
</dbReference>
<comment type="pathway">
    <text evidence="3">Amino-acid biosynthesis; L-methionine biosynthesis via de novo pathway; L-homocysteine from O-succinyl-L-homoserine: step 1/1.</text>
</comment>
<organism evidence="6 7">
    <name type="scientific">Tepidimonas alkaliphilus</name>
    <dbReference type="NCBI Taxonomy" id="2588942"/>
    <lineage>
        <taxon>Bacteria</taxon>
        <taxon>Pseudomonadati</taxon>
        <taxon>Pseudomonadota</taxon>
        <taxon>Betaproteobacteria</taxon>
        <taxon>Burkholderiales</taxon>
        <taxon>Tepidimonas</taxon>
    </lineage>
</organism>
<keyword evidence="7" id="KW-1185">Reference proteome</keyword>
<dbReference type="Pfam" id="PF01053">
    <property type="entry name" value="Cys_Met_Meta_PP"/>
    <property type="match status" value="1"/>
</dbReference>
<evidence type="ECO:0000256" key="5">
    <source>
        <dbReference type="RuleBase" id="RU362118"/>
    </source>
</evidence>
<keyword evidence="3" id="KW-0486">Methionine biosynthesis</keyword>
<proteinExistence type="inferred from homology"/>
<dbReference type="AlphaFoldDB" id="A0A554WD16"/>
<evidence type="ECO:0000256" key="3">
    <source>
        <dbReference type="HAMAP-Rule" id="MF_02056"/>
    </source>
</evidence>
<evidence type="ECO:0000313" key="6">
    <source>
        <dbReference type="EMBL" id="TSE21444.1"/>
    </source>
</evidence>
<gene>
    <name evidence="3 6" type="primary">metZ</name>
    <name evidence="6" type="ORF">Talka_00113</name>
</gene>
<reference evidence="6 7" key="1">
    <citation type="submission" date="2019-07" db="EMBL/GenBank/DDBJ databases">
        <title>Tepidimonas alkaliphilus YIM 72238 draft genome.</title>
        <authorList>
            <person name="Da Costa M.S."/>
            <person name="Froufe H.J.C."/>
            <person name="Egas C."/>
            <person name="Albuquerque L."/>
        </authorList>
    </citation>
    <scope>NUCLEOTIDE SEQUENCE [LARGE SCALE GENOMIC DNA]</scope>
    <source>
        <strain evidence="6 7">YIM 72238</strain>
    </source>
</reference>
<comment type="similarity">
    <text evidence="3">Belongs to the trans-sulfuration enzymes family. MetZ subfamily.</text>
</comment>
<dbReference type="InterPro" id="IPR015422">
    <property type="entry name" value="PyrdxlP-dep_Trfase_small"/>
</dbReference>
<evidence type="ECO:0000256" key="4">
    <source>
        <dbReference type="PIRSR" id="PIRSR001434-2"/>
    </source>
</evidence>
<dbReference type="EMBL" id="VJNB01000001">
    <property type="protein sequence ID" value="TSE21444.1"/>
    <property type="molecule type" value="Genomic_DNA"/>
</dbReference>
<dbReference type="GO" id="GO:0071266">
    <property type="term" value="P:'de novo' L-methionine biosynthetic process"/>
    <property type="evidence" value="ECO:0007669"/>
    <property type="project" value="UniProtKB-UniRule"/>
</dbReference>
<evidence type="ECO:0000256" key="2">
    <source>
        <dbReference type="ARBA" id="ARBA00022898"/>
    </source>
</evidence>
<dbReference type="NCBIfam" id="TIGR01325">
    <property type="entry name" value="O_suc_HS_sulf"/>
    <property type="match status" value="1"/>
</dbReference>
<accession>A0A554WD16</accession>
<dbReference type="NCBIfam" id="NF006003">
    <property type="entry name" value="PRK08133.1"/>
    <property type="match status" value="1"/>
</dbReference>
<dbReference type="InterPro" id="IPR000277">
    <property type="entry name" value="Cys/Met-Metab_PyrdxlP-dep_enz"/>
</dbReference>
<dbReference type="GO" id="GO:0005737">
    <property type="term" value="C:cytoplasm"/>
    <property type="evidence" value="ECO:0007669"/>
    <property type="project" value="TreeGrafter"/>
</dbReference>
<protein>
    <recommendedName>
        <fullName evidence="3">O-succinylhomoserine sulfhydrylase</fullName>
        <shortName evidence="3">OSH sulfhydrylase</shortName>
        <shortName evidence="3">OSHS sulfhydrylase</shortName>
        <ecNumber evidence="3">2.5.1.-</ecNumber>
    </recommendedName>
</protein>
<dbReference type="PROSITE" id="PS00868">
    <property type="entry name" value="CYS_MET_METAB_PP"/>
    <property type="match status" value="1"/>
</dbReference>
<dbReference type="GO" id="GO:0071268">
    <property type="term" value="P:homocysteine biosynthetic process"/>
    <property type="evidence" value="ECO:0007669"/>
    <property type="project" value="InterPro"/>
</dbReference>
<dbReference type="GO" id="GO:0016765">
    <property type="term" value="F:transferase activity, transferring alkyl or aryl (other than methyl) groups"/>
    <property type="evidence" value="ECO:0007669"/>
    <property type="project" value="UniProtKB-UniRule"/>
</dbReference>
<dbReference type="Gene3D" id="3.90.1150.10">
    <property type="entry name" value="Aspartate Aminotransferase, domain 1"/>
    <property type="match status" value="1"/>
</dbReference>
<dbReference type="EC" id="2.5.1.-" evidence="3"/>
<dbReference type="HAMAP" id="MF_02056">
    <property type="entry name" value="MetZ"/>
    <property type="match status" value="1"/>
</dbReference>